<dbReference type="Pfam" id="PF12755">
    <property type="entry name" value="Vac14_Fab1_bd"/>
    <property type="match status" value="1"/>
</dbReference>
<evidence type="ECO:0000313" key="7">
    <source>
        <dbReference type="EMBL" id="KAG8456895.1"/>
    </source>
</evidence>
<dbReference type="Pfam" id="PF11916">
    <property type="entry name" value="Vac14_Fig4_bd"/>
    <property type="match status" value="2"/>
</dbReference>
<keyword evidence="8" id="KW-1185">Reference proteome</keyword>
<dbReference type="PANTHER" id="PTHR16023">
    <property type="entry name" value="TAX1 BINDING PROTEIN-RELATED"/>
    <property type="match status" value="1"/>
</dbReference>
<dbReference type="InterPro" id="IPR016024">
    <property type="entry name" value="ARM-type_fold"/>
</dbReference>
<keyword evidence="3" id="KW-0677">Repeat</keyword>
<comment type="similarity">
    <text evidence="2">Belongs to the VAC14 family.</text>
</comment>
<dbReference type="SUPFAM" id="SSF48371">
    <property type="entry name" value="ARM repeat"/>
    <property type="match status" value="1"/>
</dbReference>
<feature type="region of interest" description="Disordered" evidence="5">
    <location>
        <begin position="734"/>
        <end position="753"/>
    </location>
</feature>
<accession>A0A8J5X5T9</accession>
<evidence type="ECO:0000256" key="3">
    <source>
        <dbReference type="ARBA" id="ARBA00022737"/>
    </source>
</evidence>
<reference evidence="7" key="1">
    <citation type="submission" date="2021-05" db="EMBL/GenBank/DDBJ databases">
        <title>The genome of the haptophyte Pavlova lutheri (Diacronema luteri, Pavlovales) - a model for lipid biosynthesis in eukaryotic algae.</title>
        <authorList>
            <person name="Hulatt C.J."/>
            <person name="Posewitz M.C."/>
        </authorList>
    </citation>
    <scope>NUCLEOTIDE SEQUENCE</scope>
    <source>
        <strain evidence="7">NIVA-4/92</strain>
    </source>
</reference>
<comment type="subcellular location">
    <subcellularLocation>
        <location evidence="1">Endomembrane system</location>
    </subcellularLocation>
</comment>
<organism evidence="7 8">
    <name type="scientific">Diacronema lutheri</name>
    <name type="common">Unicellular marine alga</name>
    <name type="synonym">Monochrysis lutheri</name>
    <dbReference type="NCBI Taxonomy" id="2081491"/>
    <lineage>
        <taxon>Eukaryota</taxon>
        <taxon>Haptista</taxon>
        <taxon>Haptophyta</taxon>
        <taxon>Pavlovophyceae</taxon>
        <taxon>Pavlovales</taxon>
        <taxon>Pavlovaceae</taxon>
        <taxon>Diacronema</taxon>
    </lineage>
</organism>
<keyword evidence="4" id="KW-0472">Membrane</keyword>
<dbReference type="Proteomes" id="UP000751190">
    <property type="component" value="Unassembled WGS sequence"/>
</dbReference>
<dbReference type="GO" id="GO:0006661">
    <property type="term" value="P:phosphatidylinositol biosynthetic process"/>
    <property type="evidence" value="ECO:0007669"/>
    <property type="project" value="InterPro"/>
</dbReference>
<feature type="domain" description="Vacuolar protein 14 C-terminal Fig4-binding" evidence="6">
    <location>
        <begin position="431"/>
        <end position="497"/>
    </location>
</feature>
<evidence type="ECO:0000256" key="4">
    <source>
        <dbReference type="ARBA" id="ARBA00023136"/>
    </source>
</evidence>
<dbReference type="EMBL" id="JAGTXO010000102">
    <property type="protein sequence ID" value="KAG8456895.1"/>
    <property type="molecule type" value="Genomic_DNA"/>
</dbReference>
<evidence type="ECO:0000256" key="5">
    <source>
        <dbReference type="SAM" id="MobiDB-lite"/>
    </source>
</evidence>
<dbReference type="GO" id="GO:0010008">
    <property type="term" value="C:endosome membrane"/>
    <property type="evidence" value="ECO:0007669"/>
    <property type="project" value="TreeGrafter"/>
</dbReference>
<evidence type="ECO:0000256" key="1">
    <source>
        <dbReference type="ARBA" id="ARBA00004308"/>
    </source>
</evidence>
<dbReference type="AlphaFoldDB" id="A0A8J5X5T9"/>
<comment type="caution">
    <text evidence="7">The sequence shown here is derived from an EMBL/GenBank/DDBJ whole genome shotgun (WGS) entry which is preliminary data.</text>
</comment>
<feature type="domain" description="Vacuolar protein 14 C-terminal Fig4-binding" evidence="6">
    <location>
        <begin position="571"/>
        <end position="681"/>
    </location>
</feature>
<evidence type="ECO:0000256" key="2">
    <source>
        <dbReference type="ARBA" id="ARBA00010225"/>
    </source>
</evidence>
<evidence type="ECO:0000259" key="6">
    <source>
        <dbReference type="Pfam" id="PF11916"/>
    </source>
</evidence>
<feature type="region of interest" description="Disordered" evidence="5">
    <location>
        <begin position="498"/>
        <end position="534"/>
    </location>
</feature>
<gene>
    <name evidence="7" type="ORF">KFE25_012685</name>
</gene>
<name>A0A8J5X5T9_DIALT</name>
<dbReference type="InterPro" id="IPR011989">
    <property type="entry name" value="ARM-like"/>
</dbReference>
<dbReference type="OMA" id="QCYQHVS"/>
<dbReference type="Gene3D" id="1.25.10.10">
    <property type="entry name" value="Leucine-rich Repeat Variant"/>
    <property type="match status" value="2"/>
</dbReference>
<proteinExistence type="inferred from homology"/>
<protein>
    <recommendedName>
        <fullName evidence="6">Vacuolar protein 14 C-terminal Fig4-binding domain-containing protein</fullName>
    </recommendedName>
</protein>
<dbReference type="InterPro" id="IPR021841">
    <property type="entry name" value="VAC14_Fig4p-bd"/>
</dbReference>
<dbReference type="GO" id="GO:0070772">
    <property type="term" value="C:PAS complex"/>
    <property type="evidence" value="ECO:0007669"/>
    <property type="project" value="InterPro"/>
</dbReference>
<dbReference type="OrthoDB" id="5574975at2759"/>
<evidence type="ECO:0000313" key="8">
    <source>
        <dbReference type="Proteomes" id="UP000751190"/>
    </source>
</evidence>
<dbReference type="InterPro" id="IPR026825">
    <property type="entry name" value="Vac14"/>
</dbReference>
<dbReference type="PANTHER" id="PTHR16023:SF0">
    <property type="entry name" value="PROTEIN VAC14 HOMOLOG"/>
    <property type="match status" value="1"/>
</dbReference>
<feature type="compositionally biased region" description="Gly residues" evidence="5">
    <location>
        <begin position="499"/>
        <end position="512"/>
    </location>
</feature>
<sequence length="753" mass="81468">MPGGGDLLSPHLLRSLGQKEYEKRKGAALEIEQAIKELRDAGQHERVRDVVHYVAHDLAASPHPNVRKGALHALAGVAIGLRDDLPRFLPEILPPVLAAFCDPDCRVRYYACESLYNVAKVARSHTVAHFNDIFEALYKLSADTDLGVQNGFQLLDRLMKDIVAEAETFNLGAFMPLLRRRIFVANSYTRQFLIGWIAILDSVPDIDMLSHLPDFFDGLFHMLSDANKEIRQQAYAVLYDFLQESRQASALEYEPVVAILVQHCASRDRFSRLTALTWLHAFLSLGKPQLLPFCPAILGATLRSISHGEDEISDAAAQTDRALRALLQSSAGADFDVEAILATLVQHVRAEHVRTRVTAFEWIAALLRQRPAALLRHAEPLWAALLDALGDESEEVVFLNIEVIARLAAQRGYFTVALGRVMGRFAECRPLLEARAPLILRQLTSLLEPRRVYVELAALIVRQCDDLPFCTLIVQTLNAILHTSPALRALRESLRAATGGDGGGDSGDGGDGAAATAAARGGSGTRGGRAKGPPVAAVAGGAGGAGGESRAAASSGKGGADGGADGGAEGGAALFCQLYAAWCHAPVALLSLCLLAQAYEHASELICKFATAEGGEVGSVEFLVQLDRLVQLLEAPVFARLRLQLLEPERHPALVKALYGLLMLLPQSGAYQTLQQRLSAVPQLGLLRLHIGFRDKEATGTTKGGKAAGAREGEPRIDFVALQATFEAVQSRYREQGRTAQEEQWLPLDEDES</sequence>